<feature type="transmembrane region" description="Helical" evidence="1">
    <location>
        <begin position="24"/>
        <end position="41"/>
    </location>
</feature>
<evidence type="ECO:0000313" key="2">
    <source>
        <dbReference type="EMBL" id="VWD38180.1"/>
    </source>
</evidence>
<dbReference type="Proteomes" id="UP000494109">
    <property type="component" value="Unassembled WGS sequence"/>
</dbReference>
<accession>A0A6P2ZUT9</accession>
<evidence type="ECO:0000313" key="3">
    <source>
        <dbReference type="Proteomes" id="UP000494109"/>
    </source>
</evidence>
<keyword evidence="1" id="KW-0812">Transmembrane</keyword>
<dbReference type="EMBL" id="CABVQS010000019">
    <property type="protein sequence ID" value="VWD38180.1"/>
    <property type="molecule type" value="Genomic_DNA"/>
</dbReference>
<name>A0A6P2ZUT9_9BURK</name>
<reference evidence="2 3" key="1">
    <citation type="submission" date="2019-09" db="EMBL/GenBank/DDBJ databases">
        <authorList>
            <person name="Depoorter E."/>
        </authorList>
    </citation>
    <scope>NUCLEOTIDE SEQUENCE [LARGE SCALE GENOMIC DNA]</scope>
    <source>
        <strain evidence="2">R-71033</strain>
    </source>
</reference>
<dbReference type="AlphaFoldDB" id="A0A6P2ZUT9"/>
<evidence type="ECO:0000256" key="1">
    <source>
        <dbReference type="SAM" id="Phobius"/>
    </source>
</evidence>
<gene>
    <name evidence="2" type="ORF">BCO71033_04404</name>
</gene>
<proteinExistence type="predicted"/>
<protein>
    <submittedName>
        <fullName evidence="2">Uncharacterized protein</fullName>
    </submittedName>
</protein>
<sequence>MFRAAPRVQQSDAKTGRMSNMRPVSFGAAIVRIAFGAYCLIDAMSITNRYFTSLFSIRS</sequence>
<keyword evidence="1" id="KW-0472">Membrane</keyword>
<keyword evidence="1" id="KW-1133">Transmembrane helix</keyword>
<organism evidence="2 3">
    <name type="scientific">Burkholderia contaminans</name>
    <dbReference type="NCBI Taxonomy" id="488447"/>
    <lineage>
        <taxon>Bacteria</taxon>
        <taxon>Pseudomonadati</taxon>
        <taxon>Pseudomonadota</taxon>
        <taxon>Betaproteobacteria</taxon>
        <taxon>Burkholderiales</taxon>
        <taxon>Burkholderiaceae</taxon>
        <taxon>Burkholderia</taxon>
        <taxon>Burkholderia cepacia complex</taxon>
    </lineage>
</organism>